<gene>
    <name evidence="1" type="ORF">AD951_12490</name>
    <name evidence="2" type="ORF">AD953_06550</name>
</gene>
<dbReference type="PATRIC" id="fig|178901.14.peg.1439"/>
<evidence type="ECO:0000313" key="2">
    <source>
        <dbReference type="EMBL" id="KXV75660.1"/>
    </source>
</evidence>
<evidence type="ECO:0000313" key="3">
    <source>
        <dbReference type="Proteomes" id="UP000075377"/>
    </source>
</evidence>
<protein>
    <submittedName>
        <fullName evidence="2">Uncharacterized protein</fullName>
    </submittedName>
</protein>
<evidence type="ECO:0000313" key="1">
    <source>
        <dbReference type="EMBL" id="KXV68136.1"/>
    </source>
</evidence>
<dbReference type="OrthoDB" id="7270466at2"/>
<proteinExistence type="predicted"/>
<dbReference type="EMBL" id="LHZX01000312">
    <property type="protein sequence ID" value="KXV68136.1"/>
    <property type="molecule type" value="Genomic_DNA"/>
</dbReference>
<dbReference type="Proteomes" id="UP000075538">
    <property type="component" value="Unassembled WGS sequence"/>
</dbReference>
<organism evidence="2 4">
    <name type="scientific">Acetobacter malorum</name>
    <dbReference type="NCBI Taxonomy" id="178901"/>
    <lineage>
        <taxon>Bacteria</taxon>
        <taxon>Pseudomonadati</taxon>
        <taxon>Pseudomonadota</taxon>
        <taxon>Alphaproteobacteria</taxon>
        <taxon>Acetobacterales</taxon>
        <taxon>Acetobacteraceae</taxon>
        <taxon>Acetobacter</taxon>
    </lineage>
</organism>
<dbReference type="RefSeq" id="WP_061490806.1">
    <property type="nucleotide sequence ID" value="NZ_LHZX01000312.1"/>
</dbReference>
<name>A0A149V5Z2_9PROT</name>
<accession>A0A149V5Z2</accession>
<comment type="caution">
    <text evidence="2">The sequence shown here is derived from an EMBL/GenBank/DDBJ whole genome shotgun (WGS) entry which is preliminary data.</text>
</comment>
<dbReference type="AlphaFoldDB" id="A0A149V5Z2"/>
<sequence>MAAPRQRFGKHARSVMADRRWVLLPLAARAAWLQLTDIGDVMPELRHPRSGGAVTITELSRLLAADPKELTAALEHLVRRDIMEPLDSGYRLKAF</sequence>
<dbReference type="EMBL" id="LHZZ01000505">
    <property type="protein sequence ID" value="KXV75660.1"/>
    <property type="molecule type" value="Genomic_DNA"/>
</dbReference>
<reference evidence="3 4" key="1">
    <citation type="submission" date="2015-06" db="EMBL/GenBank/DDBJ databases">
        <title>Improved classification and identification of acetic acid bacteria using matrix-assisted laser desorption/ionization time-of-flight mass spectrometry; Gluconobacter nephelii and Gluconobacter uchimurae are later heterotypic synonyms of Gluconobacter japonicus and Gluconobacter oxydans, respectively.</title>
        <authorList>
            <person name="Li L."/>
            <person name="Cleenwerck I."/>
            <person name="De Vuyst L."/>
            <person name="Vandamme P."/>
        </authorList>
    </citation>
    <scope>NUCLEOTIDE SEQUENCE [LARGE SCALE GENOMIC DNA]</scope>
    <source>
        <strain evidence="2 4">LMG 1604</strain>
        <strain evidence="1 3">LMG 1699</strain>
    </source>
</reference>
<evidence type="ECO:0000313" key="4">
    <source>
        <dbReference type="Proteomes" id="UP000075538"/>
    </source>
</evidence>
<dbReference type="Proteomes" id="UP000075377">
    <property type="component" value="Unassembled WGS sequence"/>
</dbReference>